<feature type="region of interest" description="Disordered" evidence="1">
    <location>
        <begin position="1"/>
        <end position="24"/>
    </location>
</feature>
<dbReference type="Proteomes" id="UP000532311">
    <property type="component" value="Unassembled WGS sequence"/>
</dbReference>
<protein>
    <submittedName>
        <fullName evidence="2">Uncharacterized protein</fullName>
    </submittedName>
</protein>
<accession>A0A8H5XRQ6</accession>
<sequence>MSNEDSEAIPNSPSIPMKPSSPQQQGRLALLPTEILLMITGKPRGEGGTLPYRDLKGLALSCSRLFHLIRPMYHFADGYAVFHSAVAHGDLEVMQRCAELGAAPRTIRDLSRGCSCPSEVPHKKHRLFDSLLEFVASGASPLSKCLNGLQWLLDEELEANEQIDQPWYENGNDDCDHMPELLVTILSRNTERARTSGIIKMIELMKRTMPVQLTTWAGNSEGDRFEWHLQRTNLGNMTWNLFRDMFDPSISWTEAYPGEAADNFQVKMSKLMGHQAADSHELDALRSILKALRSIATRAQRHGGLNEERDGKECWHMLCEALRPFSIESPLVVDSQNPGSDEDVPPPLHRFIFEVSWNPWKLWFHYQLQKPKLRAEMSFSWTQHDSWKLEQDENGIWHDSHWDYIHAYEHSSCDPPRWQLVDFDEFVAAVEAQWLKFDPYCLTHISQDFNDEI</sequence>
<keyword evidence="3" id="KW-1185">Reference proteome</keyword>
<feature type="compositionally biased region" description="Polar residues" evidence="1">
    <location>
        <begin position="8"/>
        <end position="24"/>
    </location>
</feature>
<name>A0A8H5XRQ6_9HYPO</name>
<organism evidence="2 3">
    <name type="scientific">Fusarium globosum</name>
    <dbReference type="NCBI Taxonomy" id="78864"/>
    <lineage>
        <taxon>Eukaryota</taxon>
        <taxon>Fungi</taxon>
        <taxon>Dikarya</taxon>
        <taxon>Ascomycota</taxon>
        <taxon>Pezizomycotina</taxon>
        <taxon>Sordariomycetes</taxon>
        <taxon>Hypocreomycetidae</taxon>
        <taxon>Hypocreales</taxon>
        <taxon>Nectriaceae</taxon>
        <taxon>Fusarium</taxon>
        <taxon>Fusarium fujikuroi species complex</taxon>
    </lineage>
</organism>
<dbReference type="AlphaFoldDB" id="A0A8H5XRQ6"/>
<reference evidence="2 3" key="1">
    <citation type="submission" date="2020-05" db="EMBL/GenBank/DDBJ databases">
        <title>Identification and distribution of gene clusters putatively required for synthesis of sphingolipid metabolism inhibitors in phylogenetically diverse species of the filamentous fungus Fusarium.</title>
        <authorList>
            <person name="Kim H.-S."/>
            <person name="Busman M."/>
            <person name="Brown D.W."/>
            <person name="Divon H."/>
            <person name="Uhlig S."/>
            <person name="Proctor R.H."/>
        </authorList>
    </citation>
    <scope>NUCLEOTIDE SEQUENCE [LARGE SCALE GENOMIC DNA]</scope>
    <source>
        <strain evidence="2 3">NRRL 26131</strain>
    </source>
</reference>
<comment type="caution">
    <text evidence="2">The sequence shown here is derived from an EMBL/GenBank/DDBJ whole genome shotgun (WGS) entry which is preliminary data.</text>
</comment>
<dbReference type="EMBL" id="JAAQPF010000627">
    <property type="protein sequence ID" value="KAF5698828.1"/>
    <property type="molecule type" value="Genomic_DNA"/>
</dbReference>
<proteinExistence type="predicted"/>
<evidence type="ECO:0000313" key="2">
    <source>
        <dbReference type="EMBL" id="KAF5698828.1"/>
    </source>
</evidence>
<evidence type="ECO:0000256" key="1">
    <source>
        <dbReference type="SAM" id="MobiDB-lite"/>
    </source>
</evidence>
<evidence type="ECO:0000313" key="3">
    <source>
        <dbReference type="Proteomes" id="UP000532311"/>
    </source>
</evidence>
<gene>
    <name evidence="2" type="ORF">FGLOB1_11764</name>
</gene>